<comment type="caution">
    <text evidence="2">The sequence shown here is derived from an EMBL/GenBank/DDBJ whole genome shotgun (WGS) entry which is preliminary data.</text>
</comment>
<evidence type="ECO:0000256" key="1">
    <source>
        <dbReference type="SAM" id="Phobius"/>
    </source>
</evidence>
<evidence type="ECO:0000313" key="3">
    <source>
        <dbReference type="Proteomes" id="UP000092993"/>
    </source>
</evidence>
<proteinExistence type="predicted"/>
<dbReference type="PANTHER" id="PTHR37849:SF1">
    <property type="entry name" value="YALI0E11605P"/>
    <property type="match status" value="1"/>
</dbReference>
<keyword evidence="1" id="KW-1133">Transmembrane helix</keyword>
<keyword evidence="1" id="KW-0812">Transmembrane</keyword>
<protein>
    <recommendedName>
        <fullName evidence="4">IncA domain-containing protein</fullName>
    </recommendedName>
</protein>
<keyword evidence="3" id="KW-1185">Reference proteome</keyword>
<organism evidence="2 3">
    <name type="scientific">Grifola frondosa</name>
    <name type="common">Maitake</name>
    <name type="synonym">Polyporus frondosus</name>
    <dbReference type="NCBI Taxonomy" id="5627"/>
    <lineage>
        <taxon>Eukaryota</taxon>
        <taxon>Fungi</taxon>
        <taxon>Dikarya</taxon>
        <taxon>Basidiomycota</taxon>
        <taxon>Agaricomycotina</taxon>
        <taxon>Agaricomycetes</taxon>
        <taxon>Polyporales</taxon>
        <taxon>Grifolaceae</taxon>
        <taxon>Grifola</taxon>
    </lineage>
</organism>
<name>A0A1C7M478_GRIFR</name>
<dbReference type="PANTHER" id="PTHR37849">
    <property type="entry name" value="YALI0E11605P"/>
    <property type="match status" value="1"/>
</dbReference>
<dbReference type="OrthoDB" id="5331396at2759"/>
<sequence length="188" mass="20747">MSSLSTRCLSAARAASVHSSRRLLSTTRVVRDAAAPDLGTIAAPKKPVGAFRGGIVGFLFGFSLAASFAAYHLLDEYKQASAALQASVEELQVSTQKVSAHVRRIEAVEKDLKALSDSSATKEDVSRVRAEMKKLYDGLHVEFLDLRSHVWGIRTTRCPLSVKRIRLLFVLSKQIDRVFRETTGWRTT</sequence>
<dbReference type="STRING" id="5627.A0A1C7M478"/>
<reference evidence="2 3" key="1">
    <citation type="submission" date="2016-03" db="EMBL/GenBank/DDBJ databases">
        <title>Whole genome sequencing of Grifola frondosa 9006-11.</title>
        <authorList>
            <person name="Min B."/>
            <person name="Park H."/>
            <person name="Kim J.-G."/>
            <person name="Cho H."/>
            <person name="Oh Y.-L."/>
            <person name="Kong W.-S."/>
            <person name="Choi I.-G."/>
        </authorList>
    </citation>
    <scope>NUCLEOTIDE SEQUENCE [LARGE SCALE GENOMIC DNA]</scope>
    <source>
        <strain evidence="2 3">9006-11</strain>
    </source>
</reference>
<dbReference type="Proteomes" id="UP000092993">
    <property type="component" value="Unassembled WGS sequence"/>
</dbReference>
<keyword evidence="1" id="KW-0472">Membrane</keyword>
<dbReference type="AlphaFoldDB" id="A0A1C7M478"/>
<dbReference type="OMA" id="AHVWGIQ"/>
<dbReference type="EMBL" id="LUGG01000011">
    <property type="protein sequence ID" value="OBZ71159.1"/>
    <property type="molecule type" value="Genomic_DNA"/>
</dbReference>
<gene>
    <name evidence="2" type="ORF">A0H81_08735</name>
</gene>
<feature type="transmembrane region" description="Helical" evidence="1">
    <location>
        <begin position="55"/>
        <end position="74"/>
    </location>
</feature>
<accession>A0A1C7M478</accession>
<evidence type="ECO:0008006" key="4">
    <source>
        <dbReference type="Google" id="ProtNLM"/>
    </source>
</evidence>
<evidence type="ECO:0000313" key="2">
    <source>
        <dbReference type="EMBL" id="OBZ71159.1"/>
    </source>
</evidence>